<accession>A0ABD3WBS2</accession>
<organism evidence="2 3">
    <name type="scientific">Sinanodonta woodiana</name>
    <name type="common">Chinese pond mussel</name>
    <name type="synonym">Anodonta woodiana</name>
    <dbReference type="NCBI Taxonomy" id="1069815"/>
    <lineage>
        <taxon>Eukaryota</taxon>
        <taxon>Metazoa</taxon>
        <taxon>Spiralia</taxon>
        <taxon>Lophotrochozoa</taxon>
        <taxon>Mollusca</taxon>
        <taxon>Bivalvia</taxon>
        <taxon>Autobranchia</taxon>
        <taxon>Heteroconchia</taxon>
        <taxon>Palaeoheterodonta</taxon>
        <taxon>Unionida</taxon>
        <taxon>Unionoidea</taxon>
        <taxon>Unionidae</taxon>
        <taxon>Unioninae</taxon>
        <taxon>Sinanodonta</taxon>
    </lineage>
</organism>
<gene>
    <name evidence="2" type="ORF">ACJMK2_039351</name>
</gene>
<name>A0ABD3WBS2_SINWO</name>
<evidence type="ECO:0000313" key="2">
    <source>
        <dbReference type="EMBL" id="KAL3871344.1"/>
    </source>
</evidence>
<comment type="caution">
    <text evidence="2">The sequence shown here is derived from an EMBL/GenBank/DDBJ whole genome shotgun (WGS) entry which is preliminary data.</text>
</comment>
<keyword evidence="3" id="KW-1185">Reference proteome</keyword>
<dbReference type="Proteomes" id="UP001634394">
    <property type="component" value="Unassembled WGS sequence"/>
</dbReference>
<evidence type="ECO:0000256" key="1">
    <source>
        <dbReference type="SAM" id="MobiDB-lite"/>
    </source>
</evidence>
<protein>
    <submittedName>
        <fullName evidence="2">Uncharacterized protein</fullName>
    </submittedName>
</protein>
<evidence type="ECO:0000313" key="3">
    <source>
        <dbReference type="Proteomes" id="UP001634394"/>
    </source>
</evidence>
<reference evidence="2 3" key="1">
    <citation type="submission" date="2024-11" db="EMBL/GenBank/DDBJ databases">
        <title>Chromosome-level genome assembly of the freshwater bivalve Anodonta woodiana.</title>
        <authorList>
            <person name="Chen X."/>
        </authorList>
    </citation>
    <scope>NUCLEOTIDE SEQUENCE [LARGE SCALE GENOMIC DNA]</scope>
    <source>
        <strain evidence="2">MN2024</strain>
        <tissue evidence="2">Gills</tissue>
    </source>
</reference>
<feature type="region of interest" description="Disordered" evidence="1">
    <location>
        <begin position="65"/>
        <end position="91"/>
    </location>
</feature>
<proteinExistence type="predicted"/>
<dbReference type="EMBL" id="JBJQND010000007">
    <property type="protein sequence ID" value="KAL3871344.1"/>
    <property type="molecule type" value="Genomic_DNA"/>
</dbReference>
<sequence length="105" mass="12085">MDDCEVTSWISVITILEKDAKKIHAIFYVMKRVLDSLYWGCELDRTCPRCNQVEHGIATPSLQSNYKRTRSPTRTTRPGNKAKYGGMQKEKEEAAGLMETNHCRF</sequence>
<dbReference type="AlphaFoldDB" id="A0ABD3WBS2"/>